<keyword evidence="3" id="KW-1185">Reference proteome</keyword>
<dbReference type="Proteomes" id="UP001172721">
    <property type="component" value="Unassembled WGS sequence"/>
</dbReference>
<dbReference type="RefSeq" id="WP_301168708.1">
    <property type="nucleotide sequence ID" value="NZ_JAUHTR010000032.1"/>
</dbReference>
<dbReference type="EMBL" id="JAUHTR010000032">
    <property type="protein sequence ID" value="MDN4527728.1"/>
    <property type="molecule type" value="Genomic_DNA"/>
</dbReference>
<organism evidence="2 3">
    <name type="scientific">Fictibacillus fluitans</name>
    <dbReference type="NCBI Taxonomy" id="3058422"/>
    <lineage>
        <taxon>Bacteria</taxon>
        <taxon>Bacillati</taxon>
        <taxon>Bacillota</taxon>
        <taxon>Bacilli</taxon>
        <taxon>Bacillales</taxon>
        <taxon>Fictibacillaceae</taxon>
        <taxon>Fictibacillus</taxon>
    </lineage>
</organism>
<evidence type="ECO:0000313" key="2">
    <source>
        <dbReference type="EMBL" id="MDN4527728.1"/>
    </source>
</evidence>
<reference evidence="2" key="1">
    <citation type="submission" date="2023-07" db="EMBL/GenBank/DDBJ databases">
        <title>Fictibacillus sp. isolated from freshwater pond.</title>
        <authorList>
            <person name="Kirdat K."/>
            <person name="Bhat A."/>
            <person name="Mourya A."/>
            <person name="Yadav A."/>
        </authorList>
    </citation>
    <scope>NUCLEOTIDE SEQUENCE</scope>
    <source>
        <strain evidence="2">NE201</strain>
    </source>
</reference>
<accession>A0ABT8I3X4</accession>
<dbReference type="PROSITE" id="PS51257">
    <property type="entry name" value="PROKAR_LIPOPROTEIN"/>
    <property type="match status" value="1"/>
</dbReference>
<feature type="chain" id="PRO_5045607539" description="DUF4352 domain-containing protein" evidence="1">
    <location>
        <begin position="23"/>
        <end position="184"/>
    </location>
</feature>
<evidence type="ECO:0000313" key="3">
    <source>
        <dbReference type="Proteomes" id="UP001172721"/>
    </source>
</evidence>
<name>A0ABT8I3X4_9BACL</name>
<sequence>MKKLFFNMSFCTLLLLLGGCSSKPEVTLTKASAVIIHDKDITGSEIITEGERKGEDVVPTSLYYKFVLKNTGDNKVGGIHKDKQIKIKIQPRDSLAFQSKQTVVFNIFKPWDYEESGLGYGASYPSELKENKKEDFALTYDVGGIHVPSAAKLKKLKSKAMDATLVVYTGKEEIARFDLRQYKK</sequence>
<evidence type="ECO:0008006" key="4">
    <source>
        <dbReference type="Google" id="ProtNLM"/>
    </source>
</evidence>
<feature type="signal peptide" evidence="1">
    <location>
        <begin position="1"/>
        <end position="22"/>
    </location>
</feature>
<keyword evidence="1" id="KW-0732">Signal</keyword>
<protein>
    <recommendedName>
        <fullName evidence="4">DUF4352 domain-containing protein</fullName>
    </recommendedName>
</protein>
<comment type="caution">
    <text evidence="2">The sequence shown here is derived from an EMBL/GenBank/DDBJ whole genome shotgun (WGS) entry which is preliminary data.</text>
</comment>
<proteinExistence type="predicted"/>
<gene>
    <name evidence="2" type="ORF">QYB97_25010</name>
</gene>
<evidence type="ECO:0000256" key="1">
    <source>
        <dbReference type="SAM" id="SignalP"/>
    </source>
</evidence>